<dbReference type="Proteomes" id="UP001189429">
    <property type="component" value="Unassembled WGS sequence"/>
</dbReference>
<dbReference type="CDD" id="cd18042">
    <property type="entry name" value="DEXXQc_SETX"/>
    <property type="match status" value="1"/>
</dbReference>
<dbReference type="Pfam" id="PF13086">
    <property type="entry name" value="AAA_11"/>
    <property type="match status" value="2"/>
</dbReference>
<comment type="caution">
    <text evidence="4">The sequence shown here is derived from an EMBL/GenBank/DDBJ whole genome shotgun (WGS) entry which is preliminary data.</text>
</comment>
<reference evidence="4" key="1">
    <citation type="submission" date="2023-10" db="EMBL/GenBank/DDBJ databases">
        <authorList>
            <person name="Chen Y."/>
            <person name="Shah S."/>
            <person name="Dougan E. K."/>
            <person name="Thang M."/>
            <person name="Chan C."/>
        </authorList>
    </citation>
    <scope>NUCLEOTIDE SEQUENCE [LARGE SCALE GENOMIC DNA]</scope>
</reference>
<dbReference type="InterPro" id="IPR041677">
    <property type="entry name" value="DNA2/NAM7_AAA_11"/>
</dbReference>
<dbReference type="InterPro" id="IPR045055">
    <property type="entry name" value="DNA2/NAM7-like"/>
</dbReference>
<dbReference type="Pfam" id="PF13087">
    <property type="entry name" value="AAA_12"/>
    <property type="match status" value="1"/>
</dbReference>
<organism evidence="4 5">
    <name type="scientific">Prorocentrum cordatum</name>
    <dbReference type="NCBI Taxonomy" id="2364126"/>
    <lineage>
        <taxon>Eukaryota</taxon>
        <taxon>Sar</taxon>
        <taxon>Alveolata</taxon>
        <taxon>Dinophyceae</taxon>
        <taxon>Prorocentrales</taxon>
        <taxon>Prorocentraceae</taxon>
        <taxon>Prorocentrum</taxon>
    </lineage>
</organism>
<evidence type="ECO:0000259" key="3">
    <source>
        <dbReference type="Pfam" id="PF13087"/>
    </source>
</evidence>
<dbReference type="PANTHER" id="PTHR10887:SF495">
    <property type="entry name" value="HELICASE SENATAXIN ISOFORM X1-RELATED"/>
    <property type="match status" value="1"/>
</dbReference>
<name>A0ABN9U561_9DINO</name>
<keyword evidence="5" id="KW-1185">Reference proteome</keyword>
<feature type="domain" description="DNA2/NAM7 helicase helicase" evidence="2">
    <location>
        <begin position="372"/>
        <end position="419"/>
    </location>
</feature>
<evidence type="ECO:0000259" key="2">
    <source>
        <dbReference type="Pfam" id="PF13086"/>
    </source>
</evidence>
<feature type="compositionally biased region" description="Acidic residues" evidence="1">
    <location>
        <begin position="978"/>
        <end position="1001"/>
    </location>
</feature>
<evidence type="ECO:0000313" key="4">
    <source>
        <dbReference type="EMBL" id="CAK0853517.1"/>
    </source>
</evidence>
<evidence type="ECO:0000256" key="1">
    <source>
        <dbReference type="SAM" id="MobiDB-lite"/>
    </source>
</evidence>
<dbReference type="Gene3D" id="3.40.50.300">
    <property type="entry name" value="P-loop containing nucleotide triphosphate hydrolases"/>
    <property type="match status" value="2"/>
</dbReference>
<feature type="region of interest" description="Disordered" evidence="1">
    <location>
        <begin position="973"/>
        <end position="1034"/>
    </location>
</feature>
<accession>A0ABN9U561</accession>
<dbReference type="EMBL" id="CAUYUJ010015401">
    <property type="protein sequence ID" value="CAK0853517.1"/>
    <property type="molecule type" value="Genomic_DNA"/>
</dbReference>
<sequence length="1034" mass="114613">LLLSRGPVRPPEAESGQAPSVVVVFVARRGLVSGASAPSGPAPGLPLCPPAVADGPRRLRLRSAAGMGKAAPQERVSDYKLRDSEGKLQDFKRKLLSFDFYRDIVSEGRLEAKDGGKDDAETDAQKLAKKYNLTEIPIHFEDVQHYIDVVEPLFWMETMQQVQRDKETDMPAECEQIQFTGLSEGRGDSLGELRFQRRSAAAQAIPISSQDLVLLTQGSDPRRDKEHLHLLGYVESSWGVSLTVTVVVQSSTGDVRFVEVVKKLLEQGRENMTSDARQWGMAKVTALATMAREFEALYSLPRLPLRDMIVNREDSRSKDSGMEMQGAGAIIEPKSAVQAAEDVDGLPPPLKDDGRKLVVPETVDKALRARHNGPQMESIQESCKVSGITLVQGPPGTGKTTTILGILSVLLSATAKASKAVYYGARSGAGRERGAAEDSESSDEDAASIEARRLERVHTLRARTRWLQGKFVPWQDALEQNVPVSGTKRWREPYPKLSHSEITPMSEVQEDVTPKKVLVCAPSNAAIDEVVRRVVRNKLINSSGLLETPSIVRLGQNVHRDLEDYGLDNIVKRRVKSGQLANKAEQDEERLKILKNAKLVCMTLSMSGHRDMVGFPGDFDTVVIDEASQGVEMSTLVPLKLGCRRLILVGDPQQLPATCFSGLGMNHKYNRSLFERLQESQHKVCMLSMQYRMHPLISAFPSANFYDGKLTDGKGVEEYERENPAPWSKVNCFAPVVFFDLKGTMETSMQSFINLEEAMFIVHLFDTVSKLYPPAKAWCDRFAVISPYREQVMLIRAKFNAYFQLGTKEACPIDVNTVDGFQGREKECVVLSAVRADASKGIGFVRDKRRMNVAFTRARTNLWVVGAARVLSRNEDWRNFIKKQAEDMRLLRVGESSSMWLPGYTVRWRARHPAEAETLPAEARGVLDAWEKAGEGKEAALAEGDAVGAGFTWSGEELDEFRQRDIDAALRNRKDVEEAPSEDASSIEEYDRDAVMLDDEPTFAGDGGADEQRPSKVQRLEEANAESGNEGEGL</sequence>
<gene>
    <name evidence="4" type="ORF">PCOR1329_LOCUS44964</name>
</gene>
<dbReference type="PANTHER" id="PTHR10887">
    <property type="entry name" value="DNA2/NAM7 HELICASE FAMILY"/>
    <property type="match status" value="1"/>
</dbReference>
<feature type="non-terminal residue" evidence="4">
    <location>
        <position position="1"/>
    </location>
</feature>
<feature type="region of interest" description="Disordered" evidence="1">
    <location>
        <begin position="426"/>
        <end position="447"/>
    </location>
</feature>
<dbReference type="InterPro" id="IPR047187">
    <property type="entry name" value="SF1_C_Upf1"/>
</dbReference>
<evidence type="ECO:0000313" key="5">
    <source>
        <dbReference type="Proteomes" id="UP001189429"/>
    </source>
</evidence>
<feature type="compositionally biased region" description="Acidic residues" evidence="1">
    <location>
        <begin position="437"/>
        <end position="447"/>
    </location>
</feature>
<dbReference type="InterPro" id="IPR027417">
    <property type="entry name" value="P-loop_NTPase"/>
</dbReference>
<evidence type="ECO:0008006" key="6">
    <source>
        <dbReference type="Google" id="ProtNLM"/>
    </source>
</evidence>
<feature type="compositionally biased region" description="Basic and acidic residues" evidence="1">
    <location>
        <begin position="1010"/>
        <end position="1022"/>
    </location>
</feature>
<dbReference type="InterPro" id="IPR041679">
    <property type="entry name" value="DNA2/NAM7-like_C"/>
</dbReference>
<dbReference type="SUPFAM" id="SSF52540">
    <property type="entry name" value="P-loop containing nucleoside triphosphate hydrolases"/>
    <property type="match status" value="1"/>
</dbReference>
<proteinExistence type="predicted"/>
<feature type="domain" description="DNA2/NAM7 helicase-like C-terminal" evidence="3">
    <location>
        <begin position="669"/>
        <end position="868"/>
    </location>
</feature>
<dbReference type="CDD" id="cd18808">
    <property type="entry name" value="SF1_C_Upf1"/>
    <property type="match status" value="1"/>
</dbReference>
<protein>
    <recommendedName>
        <fullName evidence="6">RNA helicase</fullName>
    </recommendedName>
</protein>
<feature type="domain" description="DNA2/NAM7 helicase helicase" evidence="2">
    <location>
        <begin position="576"/>
        <end position="661"/>
    </location>
</feature>